<dbReference type="OrthoDB" id="5587540at2"/>
<protein>
    <recommendedName>
        <fullName evidence="4">Lipoprotein</fullName>
    </recommendedName>
</protein>
<dbReference type="EMBL" id="JPEO01000002">
    <property type="protein sequence ID" value="KFZ38654.1"/>
    <property type="molecule type" value="Genomic_DNA"/>
</dbReference>
<evidence type="ECO:0000256" key="1">
    <source>
        <dbReference type="SAM" id="MobiDB-lite"/>
    </source>
</evidence>
<dbReference type="eggNOG" id="ENOG5033CHF">
    <property type="taxonomic scope" value="Bacteria"/>
</dbReference>
<sequence>MFERVVPVLTTSDKLCILVALSCLVCGCSSKPELKPIGPVEDNFATHILGDGTKLFRYTILLAGSHQKRQEPREVERRQNSRTGRSDEQDNPLEAQMIAHLEQTLKTTGYCNDQYYELSRVVMKTRAEIRGECHEGATAKDRNKFPNK</sequence>
<dbReference type="PROSITE" id="PS51257">
    <property type="entry name" value="PROKAR_LIPOPROTEIN"/>
    <property type="match status" value="1"/>
</dbReference>
<dbReference type="Proteomes" id="UP000029264">
    <property type="component" value="Unassembled WGS sequence"/>
</dbReference>
<dbReference type="RefSeq" id="WP_037439998.1">
    <property type="nucleotide sequence ID" value="NZ_JPEO01000002.1"/>
</dbReference>
<evidence type="ECO:0008006" key="4">
    <source>
        <dbReference type="Google" id="ProtNLM"/>
    </source>
</evidence>
<organism evidence="2 3">
    <name type="scientific">Shewanella mangrovi</name>
    <dbReference type="NCBI Taxonomy" id="1515746"/>
    <lineage>
        <taxon>Bacteria</taxon>
        <taxon>Pseudomonadati</taxon>
        <taxon>Pseudomonadota</taxon>
        <taxon>Gammaproteobacteria</taxon>
        <taxon>Alteromonadales</taxon>
        <taxon>Shewanellaceae</taxon>
        <taxon>Shewanella</taxon>
    </lineage>
</organism>
<evidence type="ECO:0000313" key="3">
    <source>
        <dbReference type="Proteomes" id="UP000029264"/>
    </source>
</evidence>
<reference evidence="2 3" key="1">
    <citation type="submission" date="2014-06" db="EMBL/GenBank/DDBJ databases">
        <title>Shewanella sp. YQH10.</title>
        <authorList>
            <person name="Liu Y."/>
            <person name="Zeng R."/>
        </authorList>
    </citation>
    <scope>NUCLEOTIDE SEQUENCE [LARGE SCALE GENOMIC DNA]</scope>
    <source>
        <strain evidence="2 3">YQH10</strain>
    </source>
</reference>
<evidence type="ECO:0000313" key="2">
    <source>
        <dbReference type="EMBL" id="KFZ38654.1"/>
    </source>
</evidence>
<proteinExistence type="predicted"/>
<dbReference type="AlphaFoldDB" id="A0A094JKS0"/>
<accession>A0A094JKS0</accession>
<name>A0A094JKS0_9GAMM</name>
<feature type="region of interest" description="Disordered" evidence="1">
    <location>
        <begin position="66"/>
        <end position="94"/>
    </location>
</feature>
<gene>
    <name evidence="2" type="ORF">HR45_04310</name>
</gene>
<feature type="compositionally biased region" description="Basic and acidic residues" evidence="1">
    <location>
        <begin position="68"/>
        <end position="88"/>
    </location>
</feature>
<keyword evidence="3" id="KW-1185">Reference proteome</keyword>
<comment type="caution">
    <text evidence="2">The sequence shown here is derived from an EMBL/GenBank/DDBJ whole genome shotgun (WGS) entry which is preliminary data.</text>
</comment>